<dbReference type="Gene3D" id="3.40.50.1950">
    <property type="entry name" value="Flavin prenyltransferase-like"/>
    <property type="match status" value="1"/>
</dbReference>
<dbReference type="AlphaFoldDB" id="A0A0W0DLL1"/>
<feature type="region of interest" description="Disordered" evidence="2">
    <location>
        <begin position="1"/>
        <end position="100"/>
    </location>
</feature>
<dbReference type="InterPro" id="IPR036551">
    <property type="entry name" value="Flavin_trans-like"/>
</dbReference>
<evidence type="ECO:0000256" key="1">
    <source>
        <dbReference type="ARBA" id="ARBA00038350"/>
    </source>
</evidence>
<dbReference type="Pfam" id="PF02441">
    <property type="entry name" value="Flavoprotein"/>
    <property type="match status" value="1"/>
</dbReference>
<gene>
    <name evidence="4" type="ORF">AO440_004734</name>
    <name evidence="5" type="ORF">AO440_005838</name>
</gene>
<evidence type="ECO:0000256" key="2">
    <source>
        <dbReference type="SAM" id="MobiDB-lite"/>
    </source>
</evidence>
<name>A0A0W0DLL1_CANGB</name>
<dbReference type="PANTHER" id="PTHR14359:SF17">
    <property type="entry name" value="PHOSPHOPANTOTHENOYLCYSTEINE DECARBOXYLASE SUBUNIT SIS2-RELATED"/>
    <property type="match status" value="1"/>
</dbReference>
<dbReference type="GO" id="GO:0010181">
    <property type="term" value="F:FMN binding"/>
    <property type="evidence" value="ECO:0007669"/>
    <property type="project" value="TreeGrafter"/>
</dbReference>
<feature type="compositionally biased region" description="Polar residues" evidence="2">
    <location>
        <begin position="30"/>
        <end position="44"/>
    </location>
</feature>
<evidence type="ECO:0000313" key="4">
    <source>
        <dbReference type="EMBL" id="KTB02892.1"/>
    </source>
</evidence>
<evidence type="ECO:0000313" key="6">
    <source>
        <dbReference type="Proteomes" id="UP000054886"/>
    </source>
</evidence>
<dbReference type="EMBL" id="LLZZ01000017">
    <property type="protein sequence ID" value="KTB12703.1"/>
    <property type="molecule type" value="Genomic_DNA"/>
</dbReference>
<dbReference type="Proteomes" id="UP000054886">
    <property type="component" value="Unassembled WGS sequence"/>
</dbReference>
<feature type="compositionally biased region" description="Low complexity" evidence="2">
    <location>
        <begin position="343"/>
        <end position="355"/>
    </location>
</feature>
<dbReference type="VEuPathDB" id="FungiDB:GWK60_L14201"/>
<proteinExistence type="inferred from homology"/>
<reference evidence="5 6" key="1">
    <citation type="submission" date="2015-10" db="EMBL/GenBank/DDBJ databases">
        <title>Draft genomes sequences of Candida glabrata isolates 1A, 1B, 2A, 2B, 3A and 3B.</title>
        <authorList>
            <person name="Haavelsrud O.E."/>
            <person name="Gaustad P."/>
        </authorList>
    </citation>
    <scope>NUCLEOTIDE SEQUENCE [LARGE SCALE GENOMIC DNA]</scope>
    <source>
        <strain evidence="5">910700640</strain>
    </source>
</reference>
<dbReference type="VEuPathDB" id="FungiDB:B1J91_L10208g"/>
<sequence length="515" mass="55415">MSEDNGARNSSESMRGKMDADKESVAAASMSPTLSVGAGTTKSIMNVGGKSGAVVSNTPEPGLKRIPTVTFSDSKIVGSNKFGASDERKPGALGGAESALDSKELESQGMVNLPQILHDKLVDRRTPSNGLPDIQVPLPEKEEHPHFLVEDPLHSPKVRSRANSLSPSTPQVDLNGVPLSTAIVNGNDAKPGIKTIASNPLERDGSVSLSKGSEQPLLESVIEEASSTPGMANIPKRENAKNLDMRLPQDDGKIHILFGATGSMAVFKIKPMVKKLVDIYGKDRISIQVVLTKSAEKFLNKKVVKKVKPHPESNEDPLDVVTNIPGGTINECAKLKNGGADAQGSQQSNGSTNSTPDKTAIGNNPFQLEGGPVIQIWRDQDEWDVWKQRSDPVLHIELRRWADILVVAPLTANTLSKIALGLCDNLLTCVIRAWNPNFPIFLAPSMVSSTFNSVMTKKQLAIIKEEMPWITVFKPSEKVMGINGDIGSYSQGGKIQFSLVKVRIVRILGIVDHGQ</sequence>
<protein>
    <submittedName>
        <fullName evidence="5">Phosphopantothenoylcysteine decarboxylase subunit VHS3</fullName>
    </submittedName>
</protein>
<dbReference type="SUPFAM" id="SSF52507">
    <property type="entry name" value="Homo-oligomeric flavin-containing Cys decarboxylases, HFCD"/>
    <property type="match status" value="1"/>
</dbReference>
<dbReference type="EMBL" id="LLZZ01000122">
    <property type="protein sequence ID" value="KTB02892.1"/>
    <property type="molecule type" value="Genomic_DNA"/>
</dbReference>
<feature type="compositionally biased region" description="Basic and acidic residues" evidence="2">
    <location>
        <begin position="14"/>
        <end position="24"/>
    </location>
</feature>
<dbReference type="GO" id="GO:0071513">
    <property type="term" value="C:phosphopantothenoylcysteine decarboxylase complex"/>
    <property type="evidence" value="ECO:0007669"/>
    <property type="project" value="TreeGrafter"/>
</dbReference>
<accession>A0A0W0DLL1</accession>
<dbReference type="PANTHER" id="PTHR14359">
    <property type="entry name" value="HOMO-OLIGOMERIC FLAVIN CONTAINING CYS DECARBOXYLASE FAMILY"/>
    <property type="match status" value="1"/>
</dbReference>
<dbReference type="VEuPathDB" id="FungiDB:CAGL0L10208g"/>
<dbReference type="GO" id="GO:0015937">
    <property type="term" value="P:coenzyme A biosynthetic process"/>
    <property type="evidence" value="ECO:0007669"/>
    <property type="project" value="TreeGrafter"/>
</dbReference>
<comment type="caution">
    <text evidence="5">The sequence shown here is derived from an EMBL/GenBank/DDBJ whole genome shotgun (WGS) entry which is preliminary data.</text>
</comment>
<organism evidence="5 6">
    <name type="scientific">Candida glabrata</name>
    <name type="common">Yeast</name>
    <name type="synonym">Torulopsis glabrata</name>
    <dbReference type="NCBI Taxonomy" id="5478"/>
    <lineage>
        <taxon>Eukaryota</taxon>
        <taxon>Fungi</taxon>
        <taxon>Dikarya</taxon>
        <taxon>Ascomycota</taxon>
        <taxon>Saccharomycotina</taxon>
        <taxon>Saccharomycetes</taxon>
        <taxon>Saccharomycetales</taxon>
        <taxon>Saccharomycetaceae</taxon>
        <taxon>Nakaseomyces</taxon>
    </lineage>
</organism>
<evidence type="ECO:0000259" key="3">
    <source>
        <dbReference type="Pfam" id="PF02441"/>
    </source>
</evidence>
<dbReference type="VEuPathDB" id="FungiDB:GVI51_L10175"/>
<dbReference type="InterPro" id="IPR003382">
    <property type="entry name" value="Flavoprotein"/>
</dbReference>
<feature type="domain" description="Flavoprotein" evidence="3">
    <location>
        <begin position="255"/>
        <end position="463"/>
    </location>
</feature>
<evidence type="ECO:0000313" key="5">
    <source>
        <dbReference type="EMBL" id="KTB12703.1"/>
    </source>
</evidence>
<comment type="similarity">
    <text evidence="1">Belongs to the HFCD (homooligomeric flavin containing Cys decarboxylase) superfamily.</text>
</comment>
<feature type="region of interest" description="Disordered" evidence="2">
    <location>
        <begin position="335"/>
        <end position="363"/>
    </location>
</feature>
<dbReference type="GO" id="GO:0004633">
    <property type="term" value="F:phosphopantothenoylcysteine decarboxylase activity"/>
    <property type="evidence" value="ECO:0007669"/>
    <property type="project" value="TreeGrafter"/>
</dbReference>